<dbReference type="Pfam" id="PF07155">
    <property type="entry name" value="ECF-ribofla_trS"/>
    <property type="match status" value="1"/>
</dbReference>
<dbReference type="Proteomes" id="UP000192288">
    <property type="component" value="Unassembled WGS sequence"/>
</dbReference>
<dbReference type="eggNOG" id="COG4720">
    <property type="taxonomic scope" value="Bacteria"/>
</dbReference>
<proteinExistence type="predicted"/>
<protein>
    <submittedName>
        <fullName evidence="3">Pyridoxine transporter</fullName>
    </submittedName>
</protein>
<dbReference type="EMBL" id="MPLS01000001">
    <property type="protein sequence ID" value="ORI98717.1"/>
    <property type="molecule type" value="Genomic_DNA"/>
</dbReference>
<dbReference type="STRING" id="33968.BMS77_03090"/>
<dbReference type="Gene3D" id="1.10.1760.20">
    <property type="match status" value="1"/>
</dbReference>
<accession>A0A1X0VG49</accession>
<name>A0A1X0VG49_LEUPS</name>
<keyword evidence="2" id="KW-1133">Transmembrane helix</keyword>
<dbReference type="RefSeq" id="WP_080519053.1">
    <property type="nucleotide sequence ID" value="NZ_MPLS01000001.1"/>
</dbReference>
<dbReference type="GeneID" id="97229917"/>
<comment type="caution">
    <text evidence="3">The sequence shown here is derived from an EMBL/GenBank/DDBJ whole genome shotgun (WGS) entry which is preliminary data.</text>
</comment>
<keyword evidence="1" id="KW-0812">Transmembrane</keyword>
<dbReference type="PANTHER" id="PTHR37815">
    <property type="entry name" value="UPF0397 PROTEIN BC_2624-RELATED"/>
    <property type="match status" value="1"/>
</dbReference>
<dbReference type="InterPro" id="IPR009825">
    <property type="entry name" value="ECF_substrate-spec-like"/>
</dbReference>
<gene>
    <name evidence="3" type="ORF">BMR96_00235</name>
</gene>
<reference evidence="3 4" key="1">
    <citation type="journal article" date="2017" name="Front. Microbiol.">
        <title>Genomic Characterization of Dairy Associated Leuconostoc Species and Diversity of Leuconostocs in Undefined Mixed Mesophilic Starter Cultures.</title>
        <authorList>
            <person name="Frantzen C.A."/>
            <person name="Kot W."/>
            <person name="Pedersen T.B."/>
            <person name="Ardo Y.M."/>
            <person name="Broadbent J.R."/>
            <person name="Neve H."/>
            <person name="Hansen L.H."/>
            <person name="Dal Bello F."/>
            <person name="Ostlie H.M."/>
            <person name="Kleppen H.P."/>
            <person name="Vogensen F.K."/>
            <person name="Holo H."/>
        </authorList>
    </citation>
    <scope>NUCLEOTIDE SEQUENCE [LARGE SCALE GENOMIC DNA]</scope>
    <source>
        <strain evidence="3 4">LMGCF08</strain>
    </source>
</reference>
<evidence type="ECO:0000256" key="1">
    <source>
        <dbReference type="ARBA" id="ARBA00022692"/>
    </source>
</evidence>
<dbReference type="AlphaFoldDB" id="A0A1X0VG49"/>
<evidence type="ECO:0000313" key="4">
    <source>
        <dbReference type="Proteomes" id="UP000192288"/>
    </source>
</evidence>
<dbReference type="PANTHER" id="PTHR37815:SF3">
    <property type="entry name" value="UPF0397 PROTEIN SPR0429"/>
    <property type="match status" value="1"/>
</dbReference>
<sequence length="188" mass="20700">MKQHNNAVINIVLVALFTSITFVATSIQVPMPALIGKPFVHLGNSAVLLSVLLLGFKRGALAGGFGLALFDLFHGYVMEAPYYFFECFVVGGIATYVFSLVHYKKHGTSVKLIVVILAAVVTKLVMTTGHNFVMSLFKGMTIQPAIVATVSSLFPTVINCVMTMIVVFVVYRWLAERFEQLFVKNNFI</sequence>
<organism evidence="3 4">
    <name type="scientific">Leuconostoc pseudomesenteroides</name>
    <dbReference type="NCBI Taxonomy" id="33968"/>
    <lineage>
        <taxon>Bacteria</taxon>
        <taxon>Bacillati</taxon>
        <taxon>Bacillota</taxon>
        <taxon>Bacilli</taxon>
        <taxon>Lactobacillales</taxon>
        <taxon>Lactobacillaceae</taxon>
        <taxon>Leuconostoc</taxon>
    </lineage>
</organism>
<evidence type="ECO:0000256" key="2">
    <source>
        <dbReference type="ARBA" id="ARBA00022989"/>
    </source>
</evidence>
<keyword evidence="2" id="KW-0472">Membrane</keyword>
<evidence type="ECO:0000313" key="3">
    <source>
        <dbReference type="EMBL" id="ORI98717.1"/>
    </source>
</evidence>
<dbReference type="GO" id="GO:0016020">
    <property type="term" value="C:membrane"/>
    <property type="evidence" value="ECO:0007669"/>
    <property type="project" value="InterPro"/>
</dbReference>